<feature type="modified residue" description="4-aspartylphosphate" evidence="2">
    <location>
        <position position="55"/>
    </location>
</feature>
<keyword evidence="4" id="KW-0418">Kinase</keyword>
<evidence type="ECO:0000256" key="1">
    <source>
        <dbReference type="ARBA" id="ARBA00022553"/>
    </source>
</evidence>
<dbReference type="STRING" id="1034943.BN59_03823"/>
<proteinExistence type="predicted"/>
<dbReference type="Proteomes" id="UP000044071">
    <property type="component" value="Unassembled WGS sequence"/>
</dbReference>
<gene>
    <name evidence="4" type="ORF">BN59_03823</name>
</gene>
<accession>A0A078KYN3</accession>
<organism evidence="4 5">
    <name type="scientific">Legionella massiliensis</name>
    <dbReference type="NCBI Taxonomy" id="1034943"/>
    <lineage>
        <taxon>Bacteria</taxon>
        <taxon>Pseudomonadati</taxon>
        <taxon>Pseudomonadota</taxon>
        <taxon>Gammaproteobacteria</taxon>
        <taxon>Legionellales</taxon>
        <taxon>Legionellaceae</taxon>
        <taxon>Legionella</taxon>
    </lineage>
</organism>
<dbReference type="EMBL" id="CCSB01000005">
    <property type="protein sequence ID" value="CDZ79505.1"/>
    <property type="molecule type" value="Genomic_DNA"/>
</dbReference>
<evidence type="ECO:0000256" key="2">
    <source>
        <dbReference type="PROSITE-ProRule" id="PRU00169"/>
    </source>
</evidence>
<dbReference type="GO" id="GO:0016301">
    <property type="term" value="F:kinase activity"/>
    <property type="evidence" value="ECO:0007669"/>
    <property type="project" value="UniProtKB-KW"/>
</dbReference>
<evidence type="ECO:0000259" key="3">
    <source>
        <dbReference type="PROSITE" id="PS50110"/>
    </source>
</evidence>
<protein>
    <submittedName>
        <fullName evidence="4">Two component system sensor kinase SsrA</fullName>
    </submittedName>
</protein>
<feature type="domain" description="Response regulatory" evidence="3">
    <location>
        <begin position="6"/>
        <end position="120"/>
    </location>
</feature>
<dbReference type="PANTHER" id="PTHR44591:SF3">
    <property type="entry name" value="RESPONSE REGULATORY DOMAIN-CONTAINING PROTEIN"/>
    <property type="match status" value="1"/>
</dbReference>
<dbReference type="Pfam" id="PF00072">
    <property type="entry name" value="Response_reg"/>
    <property type="match status" value="1"/>
</dbReference>
<dbReference type="InterPro" id="IPR050595">
    <property type="entry name" value="Bact_response_regulator"/>
</dbReference>
<dbReference type="eggNOG" id="COG0784">
    <property type="taxonomic scope" value="Bacteria"/>
</dbReference>
<keyword evidence="5" id="KW-1185">Reference proteome</keyword>
<dbReference type="GO" id="GO:0000160">
    <property type="term" value="P:phosphorelay signal transduction system"/>
    <property type="evidence" value="ECO:0007669"/>
    <property type="project" value="InterPro"/>
</dbReference>
<reference evidence="4 5" key="1">
    <citation type="submission" date="2014-06" db="EMBL/GenBank/DDBJ databases">
        <authorList>
            <person name="Urmite Genomes Urmite Genomes"/>
        </authorList>
    </citation>
    <scope>NUCLEOTIDE SEQUENCE [LARGE SCALE GENOMIC DNA]</scope>
</reference>
<dbReference type="PANTHER" id="PTHR44591">
    <property type="entry name" value="STRESS RESPONSE REGULATOR PROTEIN 1"/>
    <property type="match status" value="1"/>
</dbReference>
<dbReference type="InterPro" id="IPR001789">
    <property type="entry name" value="Sig_transdc_resp-reg_receiver"/>
</dbReference>
<dbReference type="PROSITE" id="PS50110">
    <property type="entry name" value="RESPONSE_REGULATORY"/>
    <property type="match status" value="1"/>
</dbReference>
<evidence type="ECO:0000313" key="4">
    <source>
        <dbReference type="EMBL" id="CDZ79505.1"/>
    </source>
</evidence>
<keyword evidence="4" id="KW-0808">Transferase</keyword>
<dbReference type="InterPro" id="IPR011006">
    <property type="entry name" value="CheY-like_superfamily"/>
</dbReference>
<name>A0A078KYN3_9GAMM</name>
<dbReference type="Gene3D" id="3.40.50.2300">
    <property type="match status" value="1"/>
</dbReference>
<sequence>MNRSFYFLVIEESSIARIIIRIQLLQLGQRVDVISSLEEAWDNIKSVAYDMILIDRKLYKVDNPEITSFIQRHIKNDTAPIIAITAQTQHQEEDASYIAPSYFYKPINQHHALALIDYLDNRLNKEK</sequence>
<dbReference type="SMART" id="SM00448">
    <property type="entry name" value="REC"/>
    <property type="match status" value="1"/>
</dbReference>
<dbReference type="AlphaFoldDB" id="A0A078KYN3"/>
<dbReference type="SUPFAM" id="SSF52172">
    <property type="entry name" value="CheY-like"/>
    <property type="match status" value="1"/>
</dbReference>
<evidence type="ECO:0000313" key="5">
    <source>
        <dbReference type="Proteomes" id="UP000044071"/>
    </source>
</evidence>
<keyword evidence="1 2" id="KW-0597">Phosphoprotein</keyword>
<dbReference type="RefSeq" id="WP_044012889.1">
    <property type="nucleotide sequence ID" value="NZ_CCVW01000005.1"/>
</dbReference>